<dbReference type="InterPro" id="IPR001509">
    <property type="entry name" value="Epimerase_deHydtase"/>
</dbReference>
<comment type="caution">
    <text evidence="3">The sequence shown here is derived from an EMBL/GenBank/DDBJ whole genome shotgun (WGS) entry which is preliminary data.</text>
</comment>
<feature type="domain" description="NAD-dependent epimerase/dehydratase" evidence="2">
    <location>
        <begin position="14"/>
        <end position="224"/>
    </location>
</feature>
<name>A0A6B2H033_9BACT</name>
<dbReference type="EMBL" id="JAAEAA010000007">
    <property type="protein sequence ID" value="NDK55673.1"/>
    <property type="molecule type" value="Genomic_DNA"/>
</dbReference>
<dbReference type="PANTHER" id="PTHR43000">
    <property type="entry name" value="DTDP-D-GLUCOSE 4,6-DEHYDRATASE-RELATED"/>
    <property type="match status" value="1"/>
</dbReference>
<proteinExistence type="inferred from homology"/>
<dbReference type="Gene3D" id="3.40.50.720">
    <property type="entry name" value="NAD(P)-binding Rossmann-like Domain"/>
    <property type="match status" value="1"/>
</dbReference>
<comment type="similarity">
    <text evidence="1">Belongs to the NAD(P)-dependent epimerase/dehydratase family.</text>
</comment>
<dbReference type="SUPFAM" id="SSF51735">
    <property type="entry name" value="NAD(P)-binding Rossmann-fold domains"/>
    <property type="match status" value="1"/>
</dbReference>
<dbReference type="InterPro" id="IPR036291">
    <property type="entry name" value="NAD(P)-bd_dom_sf"/>
</dbReference>
<evidence type="ECO:0000256" key="1">
    <source>
        <dbReference type="ARBA" id="ARBA00007637"/>
    </source>
</evidence>
<organism evidence="3 4">
    <name type="scientific">Pontibacter fetidus</name>
    <dbReference type="NCBI Taxonomy" id="2700082"/>
    <lineage>
        <taxon>Bacteria</taxon>
        <taxon>Pseudomonadati</taxon>
        <taxon>Bacteroidota</taxon>
        <taxon>Cytophagia</taxon>
        <taxon>Cytophagales</taxon>
        <taxon>Hymenobacteraceae</taxon>
        <taxon>Pontibacter</taxon>
    </lineage>
</organism>
<reference evidence="3 4" key="1">
    <citation type="submission" date="2020-01" db="EMBL/GenBank/DDBJ databases">
        <authorList>
            <person name="Kim M.K."/>
        </authorList>
    </citation>
    <scope>NUCLEOTIDE SEQUENCE [LARGE SCALE GENOMIC DNA]</scope>
    <source>
        <strain evidence="3 4">BT213</strain>
    </source>
</reference>
<protein>
    <submittedName>
        <fullName evidence="3">NAD(P)-dependent oxidoreductase</fullName>
    </submittedName>
</protein>
<dbReference type="Proteomes" id="UP000478546">
    <property type="component" value="Unassembled WGS sequence"/>
</dbReference>
<dbReference type="AlphaFoldDB" id="A0A6B2H033"/>
<dbReference type="Pfam" id="PF01370">
    <property type="entry name" value="Epimerase"/>
    <property type="match status" value="1"/>
</dbReference>
<sequence length="315" mass="34406">MLLNSKMSLSGVRVLVTGATGFIGKHLCRQLLSQGAIVHAVSRSEHTPEEAITWWQSKLETKTEVEQLLDATRPDVIYHLAGAVSASQEIEWVQPTFTSLLQSTLFLLEAVTVKKNCRLLLTGSLNEPVGDADAIPSSPYSAAKWMSSGYARMFHHLYQTPVVILRLFMGYGPGQPANKVIPATIATYLQGKSPQLTTGSFTTDWIYIDDLVSGLLAAATAPDIEGKTIDLASGETASVKDIALLLKAILHSPLTPQFGSLPDRKEVYVRVADVAPARELLQWQAQVRLKEGLIKTANWYQQLASKNLAHSILSE</sequence>
<evidence type="ECO:0000313" key="3">
    <source>
        <dbReference type="EMBL" id="NDK55673.1"/>
    </source>
</evidence>
<gene>
    <name evidence="3" type="ORF">GWO68_07085</name>
</gene>
<evidence type="ECO:0000259" key="2">
    <source>
        <dbReference type="Pfam" id="PF01370"/>
    </source>
</evidence>
<accession>A0A6B2H033</accession>
<dbReference type="RefSeq" id="WP_162345734.1">
    <property type="nucleotide sequence ID" value="NZ_JAAEAA010000007.1"/>
</dbReference>
<keyword evidence="4" id="KW-1185">Reference proteome</keyword>
<evidence type="ECO:0000313" key="4">
    <source>
        <dbReference type="Proteomes" id="UP000478546"/>
    </source>
</evidence>